<dbReference type="PANTHER" id="PTHR43133:SF50">
    <property type="entry name" value="ECF RNA POLYMERASE SIGMA FACTOR SIGM"/>
    <property type="match status" value="1"/>
</dbReference>
<comment type="similarity">
    <text evidence="1">Belongs to the sigma-70 factor family. ECF subfamily.</text>
</comment>
<evidence type="ECO:0000259" key="7">
    <source>
        <dbReference type="Pfam" id="PF04542"/>
    </source>
</evidence>
<evidence type="ECO:0000256" key="2">
    <source>
        <dbReference type="ARBA" id="ARBA00023015"/>
    </source>
</evidence>
<dbReference type="InterPro" id="IPR039425">
    <property type="entry name" value="RNA_pol_sigma-70-like"/>
</dbReference>
<dbReference type="Gene3D" id="1.10.10.10">
    <property type="entry name" value="Winged helix-like DNA-binding domain superfamily/Winged helix DNA-binding domain"/>
    <property type="match status" value="1"/>
</dbReference>
<dbReference type="InterPro" id="IPR013249">
    <property type="entry name" value="RNA_pol_sigma70_r4_t2"/>
</dbReference>
<keyword evidence="5" id="KW-0804">Transcription</keyword>
<evidence type="ECO:0000313" key="10">
    <source>
        <dbReference type="Proteomes" id="UP001201873"/>
    </source>
</evidence>
<evidence type="ECO:0000313" key="9">
    <source>
        <dbReference type="EMBL" id="MCK9874351.1"/>
    </source>
</evidence>
<dbReference type="Pfam" id="PF08281">
    <property type="entry name" value="Sigma70_r4_2"/>
    <property type="match status" value="1"/>
</dbReference>
<feature type="region of interest" description="Disordered" evidence="6">
    <location>
        <begin position="168"/>
        <end position="330"/>
    </location>
</feature>
<reference evidence="9 10" key="1">
    <citation type="submission" date="2022-04" db="EMBL/GenBank/DDBJ databases">
        <title>Genome diversity in the genus Frankia.</title>
        <authorList>
            <person name="Carlos-Shanley C."/>
            <person name="Hahn D."/>
        </authorList>
    </citation>
    <scope>NUCLEOTIDE SEQUENCE [LARGE SCALE GENOMIC DNA]</scope>
    <source>
        <strain evidence="9 10">Ag45/Mut15</strain>
    </source>
</reference>
<comment type="caution">
    <text evidence="9">The sequence shown here is derived from an EMBL/GenBank/DDBJ whole genome shotgun (WGS) entry which is preliminary data.</text>
</comment>
<evidence type="ECO:0000256" key="1">
    <source>
        <dbReference type="ARBA" id="ARBA00010641"/>
    </source>
</evidence>
<proteinExistence type="inferred from homology"/>
<dbReference type="NCBIfam" id="TIGR02937">
    <property type="entry name" value="sigma70-ECF"/>
    <property type="match status" value="1"/>
</dbReference>
<feature type="domain" description="RNA polymerase sigma-70 region 2" evidence="7">
    <location>
        <begin position="22"/>
        <end position="87"/>
    </location>
</feature>
<name>A0ABT0JS45_9ACTN</name>
<dbReference type="InterPro" id="IPR013324">
    <property type="entry name" value="RNA_pol_sigma_r3/r4-like"/>
</dbReference>
<organism evidence="9 10">
    <name type="scientific">Frankia umida</name>
    <dbReference type="NCBI Taxonomy" id="573489"/>
    <lineage>
        <taxon>Bacteria</taxon>
        <taxon>Bacillati</taxon>
        <taxon>Actinomycetota</taxon>
        <taxon>Actinomycetes</taxon>
        <taxon>Frankiales</taxon>
        <taxon>Frankiaceae</taxon>
        <taxon>Frankia</taxon>
    </lineage>
</organism>
<dbReference type="SUPFAM" id="SSF88946">
    <property type="entry name" value="Sigma2 domain of RNA polymerase sigma factors"/>
    <property type="match status" value="1"/>
</dbReference>
<dbReference type="InterPro" id="IPR014284">
    <property type="entry name" value="RNA_pol_sigma-70_dom"/>
</dbReference>
<feature type="domain" description="RNA polymerase sigma factor 70 region 4 type 2" evidence="8">
    <location>
        <begin position="115"/>
        <end position="166"/>
    </location>
</feature>
<evidence type="ECO:0000259" key="8">
    <source>
        <dbReference type="Pfam" id="PF08281"/>
    </source>
</evidence>
<dbReference type="PANTHER" id="PTHR43133">
    <property type="entry name" value="RNA POLYMERASE ECF-TYPE SIGMA FACTO"/>
    <property type="match status" value="1"/>
</dbReference>
<evidence type="ECO:0000256" key="5">
    <source>
        <dbReference type="ARBA" id="ARBA00023163"/>
    </source>
</evidence>
<keyword evidence="2" id="KW-0805">Transcription regulation</keyword>
<dbReference type="InterPro" id="IPR036388">
    <property type="entry name" value="WH-like_DNA-bd_sf"/>
</dbReference>
<protein>
    <submittedName>
        <fullName evidence="9">SigE family RNA polymerase sigma factor</fullName>
    </submittedName>
</protein>
<keyword evidence="3" id="KW-0731">Sigma factor</keyword>
<sequence length="330" mass="35306">MPVEAVAADDDDPGDQAEFRAFFERHHRELSRFAYLLSGDHDAADDITADALTAAWTRWDRVRAAELPLAYVRRIVANLAADRVRRVVRERRGLLALGEQTEGYTPEPDVPAVVDLRSALMSLPPGKRACVVLRYAFDLSEAETARTLGVSVGTVKSQTARGVADLERLLRGSPVGPAPSPGLEIRSADAPSRASGRGSTPRGSGDHVPPRAGGGRGGSLRPGRRRPGSSGSHSGSGSGSGPSACADDRGDLMPDRHAGPARPVRLEPVSHAAPHPPARSGAATRTNDPPPNGQLLRVDLPDKDDHPTERIRRRLRPEARNWPGWRVGEA</sequence>
<evidence type="ECO:0000256" key="4">
    <source>
        <dbReference type="ARBA" id="ARBA00023125"/>
    </source>
</evidence>
<evidence type="ECO:0000256" key="3">
    <source>
        <dbReference type="ARBA" id="ARBA00023082"/>
    </source>
</evidence>
<dbReference type="Proteomes" id="UP001201873">
    <property type="component" value="Unassembled WGS sequence"/>
</dbReference>
<dbReference type="SUPFAM" id="SSF88659">
    <property type="entry name" value="Sigma3 and sigma4 domains of RNA polymerase sigma factors"/>
    <property type="match status" value="1"/>
</dbReference>
<dbReference type="Pfam" id="PF04542">
    <property type="entry name" value="Sigma70_r2"/>
    <property type="match status" value="1"/>
</dbReference>
<dbReference type="InterPro" id="IPR014325">
    <property type="entry name" value="RNA_pol_sigma-E_actinobac"/>
</dbReference>
<dbReference type="InterPro" id="IPR007627">
    <property type="entry name" value="RNA_pol_sigma70_r2"/>
</dbReference>
<dbReference type="NCBIfam" id="TIGR02983">
    <property type="entry name" value="SigE-fam_strep"/>
    <property type="match status" value="1"/>
</dbReference>
<gene>
    <name evidence="9" type="ORF">MXD59_00885</name>
</gene>
<dbReference type="EMBL" id="JALKFT010000001">
    <property type="protein sequence ID" value="MCK9874351.1"/>
    <property type="molecule type" value="Genomic_DNA"/>
</dbReference>
<accession>A0ABT0JS45</accession>
<feature type="compositionally biased region" description="Basic and acidic residues" evidence="6">
    <location>
        <begin position="246"/>
        <end position="258"/>
    </location>
</feature>
<keyword evidence="10" id="KW-1185">Reference proteome</keyword>
<keyword evidence="4" id="KW-0238">DNA-binding</keyword>
<feature type="compositionally biased region" description="Basic and acidic residues" evidence="6">
    <location>
        <begin position="299"/>
        <end position="310"/>
    </location>
</feature>
<evidence type="ECO:0000256" key="6">
    <source>
        <dbReference type="SAM" id="MobiDB-lite"/>
    </source>
</evidence>
<dbReference type="Gene3D" id="1.10.1740.10">
    <property type="match status" value="1"/>
</dbReference>
<dbReference type="InterPro" id="IPR013325">
    <property type="entry name" value="RNA_pol_sigma_r2"/>
</dbReference>
<dbReference type="CDD" id="cd06171">
    <property type="entry name" value="Sigma70_r4"/>
    <property type="match status" value="1"/>
</dbReference>